<evidence type="ECO:0000256" key="5">
    <source>
        <dbReference type="ARBA" id="ARBA00023136"/>
    </source>
</evidence>
<organism evidence="9 10">
    <name type="scientific">Sinocyclocheilus grahami</name>
    <name type="common">Dianchi golden-line fish</name>
    <name type="synonym">Barbus grahami</name>
    <dbReference type="NCBI Taxonomy" id="75366"/>
    <lineage>
        <taxon>Eukaryota</taxon>
        <taxon>Metazoa</taxon>
        <taxon>Chordata</taxon>
        <taxon>Craniata</taxon>
        <taxon>Vertebrata</taxon>
        <taxon>Euteleostomi</taxon>
        <taxon>Actinopterygii</taxon>
        <taxon>Neopterygii</taxon>
        <taxon>Teleostei</taxon>
        <taxon>Ostariophysi</taxon>
        <taxon>Cypriniformes</taxon>
        <taxon>Cyprinidae</taxon>
        <taxon>Cyprininae</taxon>
        <taxon>Sinocyclocheilus</taxon>
    </lineage>
</organism>
<dbReference type="Ensembl" id="ENSSGRT00000101089.1">
    <property type="protein sequence ID" value="ENSSGRP00000094993.1"/>
    <property type="gene ID" value="ENSSGRG00000047513.1"/>
</dbReference>
<proteinExistence type="predicted"/>
<comment type="subcellular location">
    <subcellularLocation>
        <location evidence="1">Membrane</location>
        <topology evidence="1">Multi-pass membrane protein</topology>
    </subcellularLocation>
</comment>
<feature type="transmembrane region" description="Helical" evidence="8">
    <location>
        <begin position="17"/>
        <end position="37"/>
    </location>
</feature>
<dbReference type="Gene3D" id="1.20.1080.10">
    <property type="entry name" value="Glycerol uptake facilitator protein"/>
    <property type="match status" value="1"/>
</dbReference>
<keyword evidence="2" id="KW-0813">Transport</keyword>
<evidence type="ECO:0000256" key="6">
    <source>
        <dbReference type="ARBA" id="ARBA00034651"/>
    </source>
</evidence>
<evidence type="ECO:0000256" key="7">
    <source>
        <dbReference type="ARBA" id="ARBA00049405"/>
    </source>
</evidence>
<comment type="catalytic activity">
    <reaction evidence="6">
        <text>H2O(in) = H2O(out)</text>
        <dbReference type="Rhea" id="RHEA:29667"/>
        <dbReference type="ChEBI" id="CHEBI:15377"/>
    </reaction>
</comment>
<feature type="transmembrane region" description="Helical" evidence="8">
    <location>
        <begin position="44"/>
        <end position="67"/>
    </location>
</feature>
<evidence type="ECO:0000256" key="8">
    <source>
        <dbReference type="SAM" id="Phobius"/>
    </source>
</evidence>
<dbReference type="GO" id="GO:0015250">
    <property type="term" value="F:water channel activity"/>
    <property type="evidence" value="ECO:0007669"/>
    <property type="project" value="TreeGrafter"/>
</dbReference>
<accession>A0A672S1P4</accession>
<keyword evidence="3 8" id="KW-0812">Transmembrane</keyword>
<comment type="catalytic activity">
    <reaction evidence="7">
        <text>glycerol(in) = glycerol(out)</text>
        <dbReference type="Rhea" id="RHEA:29675"/>
        <dbReference type="ChEBI" id="CHEBI:17754"/>
    </reaction>
</comment>
<dbReference type="Proteomes" id="UP000472262">
    <property type="component" value="Unassembled WGS sequence"/>
</dbReference>
<sequence length="121" mass="13473">FGDYFSINVGFGLGVRMFYSITGVHMNAAVSFTMSVFGRLHWKMLPLCFLLFVLSVGMLYIITVGAISLSGPKTTAGIFSTYPAPYISIYTGLFDQFCSARLYRISHSSSRVLRLSEIHVH</sequence>
<protein>
    <submittedName>
        <fullName evidence="9">Uncharacterized protein</fullName>
    </submittedName>
</protein>
<dbReference type="PANTHER" id="PTHR43829">
    <property type="entry name" value="AQUAPORIN OR AQUAGLYCEROPORIN RELATED"/>
    <property type="match status" value="1"/>
</dbReference>
<dbReference type="GO" id="GO:0015254">
    <property type="term" value="F:glycerol channel activity"/>
    <property type="evidence" value="ECO:0007669"/>
    <property type="project" value="TreeGrafter"/>
</dbReference>
<evidence type="ECO:0000313" key="10">
    <source>
        <dbReference type="Proteomes" id="UP000472262"/>
    </source>
</evidence>
<reference evidence="9" key="1">
    <citation type="submission" date="2025-08" db="UniProtKB">
        <authorList>
            <consortium name="Ensembl"/>
        </authorList>
    </citation>
    <scope>IDENTIFICATION</scope>
</reference>
<dbReference type="GO" id="GO:0015204">
    <property type="term" value="F:urea transmembrane transporter activity"/>
    <property type="evidence" value="ECO:0007669"/>
    <property type="project" value="TreeGrafter"/>
</dbReference>
<dbReference type="PANTHER" id="PTHR43829:SF15">
    <property type="entry name" value="AQUAPORIN-7"/>
    <property type="match status" value="1"/>
</dbReference>
<name>A0A672S1P4_SINGR</name>
<dbReference type="InterPro" id="IPR023271">
    <property type="entry name" value="Aquaporin-like"/>
</dbReference>
<evidence type="ECO:0000256" key="3">
    <source>
        <dbReference type="ARBA" id="ARBA00022692"/>
    </source>
</evidence>
<dbReference type="SUPFAM" id="SSF81338">
    <property type="entry name" value="Aquaporin-like"/>
    <property type="match status" value="1"/>
</dbReference>
<reference evidence="9" key="2">
    <citation type="submission" date="2025-09" db="UniProtKB">
        <authorList>
            <consortium name="Ensembl"/>
        </authorList>
    </citation>
    <scope>IDENTIFICATION</scope>
</reference>
<keyword evidence="5 8" id="KW-0472">Membrane</keyword>
<evidence type="ECO:0000256" key="4">
    <source>
        <dbReference type="ARBA" id="ARBA00022989"/>
    </source>
</evidence>
<keyword evidence="10" id="KW-1185">Reference proteome</keyword>
<keyword evidence="4 8" id="KW-1133">Transmembrane helix</keyword>
<dbReference type="AlphaFoldDB" id="A0A672S1P4"/>
<evidence type="ECO:0000256" key="1">
    <source>
        <dbReference type="ARBA" id="ARBA00004141"/>
    </source>
</evidence>
<evidence type="ECO:0000313" key="9">
    <source>
        <dbReference type="Ensembl" id="ENSSGRP00000094993.1"/>
    </source>
</evidence>
<dbReference type="InterPro" id="IPR050363">
    <property type="entry name" value="MIP/Aquaporin"/>
</dbReference>
<evidence type="ECO:0000256" key="2">
    <source>
        <dbReference type="ARBA" id="ARBA00022448"/>
    </source>
</evidence>
<dbReference type="GO" id="GO:0016323">
    <property type="term" value="C:basolateral plasma membrane"/>
    <property type="evidence" value="ECO:0007669"/>
    <property type="project" value="TreeGrafter"/>
</dbReference>
<dbReference type="InParanoid" id="A0A672S1P4"/>